<dbReference type="AlphaFoldDB" id="A0A117NTL3"/>
<name>A0A117NTL3_9ACTN</name>
<dbReference type="STRING" id="146536.AQI70_36595"/>
<evidence type="ECO:0000256" key="1">
    <source>
        <dbReference type="SAM" id="MobiDB-lite"/>
    </source>
</evidence>
<organism evidence="2 3">
    <name type="scientific">Streptomyces curacoi</name>
    <dbReference type="NCBI Taxonomy" id="146536"/>
    <lineage>
        <taxon>Bacteria</taxon>
        <taxon>Bacillati</taxon>
        <taxon>Actinomycetota</taxon>
        <taxon>Actinomycetes</taxon>
        <taxon>Kitasatosporales</taxon>
        <taxon>Streptomycetaceae</taxon>
        <taxon>Streptomyces</taxon>
    </lineage>
</organism>
<sequence>MNRLKTTGERRYTRATGGHLPSSARTNSQDVLCSNYLRGDRVVRDWAADVISASLADAESAARANTGGRSSSTAG</sequence>
<dbReference type="EMBL" id="LMWJ01000039">
    <property type="protein sequence ID" value="KUM67177.1"/>
    <property type="molecule type" value="Genomic_DNA"/>
</dbReference>
<evidence type="ECO:0000313" key="3">
    <source>
        <dbReference type="Proteomes" id="UP000054024"/>
    </source>
</evidence>
<dbReference type="RefSeq" id="WP_062156770.1">
    <property type="nucleotide sequence ID" value="NZ_KQ948003.1"/>
</dbReference>
<dbReference type="Proteomes" id="UP000054024">
    <property type="component" value="Unassembled WGS sequence"/>
</dbReference>
<dbReference type="OrthoDB" id="3353677at2"/>
<accession>A0A117NTL3</accession>
<gene>
    <name evidence="2" type="ORF">AQI70_36595</name>
</gene>
<protein>
    <submittedName>
        <fullName evidence="2">Uncharacterized protein</fullName>
    </submittedName>
</protein>
<reference evidence="2 3" key="1">
    <citation type="submission" date="2015-10" db="EMBL/GenBank/DDBJ databases">
        <title>Draft genome sequence of Streptomyces curacoi DSM 40107, type strain for the species Streptomyces curacoi.</title>
        <authorList>
            <person name="Ruckert C."/>
            <person name="Winkler A."/>
            <person name="Kalinowski J."/>
            <person name="Kampfer P."/>
            <person name="Glaeser S."/>
        </authorList>
    </citation>
    <scope>NUCLEOTIDE SEQUENCE [LARGE SCALE GENOMIC DNA]</scope>
    <source>
        <strain evidence="2 3">DSM 40107</strain>
    </source>
</reference>
<proteinExistence type="predicted"/>
<keyword evidence="3" id="KW-1185">Reference proteome</keyword>
<comment type="caution">
    <text evidence="2">The sequence shown here is derived from an EMBL/GenBank/DDBJ whole genome shotgun (WGS) entry which is preliminary data.</text>
</comment>
<feature type="region of interest" description="Disordered" evidence="1">
    <location>
        <begin position="1"/>
        <end position="26"/>
    </location>
</feature>
<feature type="compositionally biased region" description="Basic and acidic residues" evidence="1">
    <location>
        <begin position="1"/>
        <end position="12"/>
    </location>
</feature>
<evidence type="ECO:0000313" key="2">
    <source>
        <dbReference type="EMBL" id="KUM67177.1"/>
    </source>
</evidence>